<name>A0A4Z2GXE5_9TELE</name>
<dbReference type="Proteomes" id="UP000314294">
    <property type="component" value="Unassembled WGS sequence"/>
</dbReference>
<evidence type="ECO:0000313" key="1">
    <source>
        <dbReference type="EMBL" id="TNN57785.1"/>
    </source>
</evidence>
<dbReference type="AlphaFoldDB" id="A0A4Z2GXE5"/>
<protein>
    <submittedName>
        <fullName evidence="1">Uncharacterized protein</fullName>
    </submittedName>
</protein>
<accession>A0A4Z2GXE5</accession>
<comment type="caution">
    <text evidence="1">The sequence shown here is derived from an EMBL/GenBank/DDBJ whole genome shotgun (WGS) entry which is preliminary data.</text>
</comment>
<sequence length="61" mass="7112">MMLPVLSSRMTMLFQARLCSGFSTVAFLQAFRASMCRSRSAYCHDNRDIKSKHDNRDRPRL</sequence>
<gene>
    <name evidence="1" type="ORF">EYF80_031969</name>
</gene>
<dbReference type="EMBL" id="SRLO01000396">
    <property type="protein sequence ID" value="TNN57785.1"/>
    <property type="molecule type" value="Genomic_DNA"/>
</dbReference>
<evidence type="ECO:0000313" key="2">
    <source>
        <dbReference type="Proteomes" id="UP000314294"/>
    </source>
</evidence>
<reference evidence="1 2" key="1">
    <citation type="submission" date="2019-03" db="EMBL/GenBank/DDBJ databases">
        <title>First draft genome of Liparis tanakae, snailfish: a comprehensive survey of snailfish specific genes.</title>
        <authorList>
            <person name="Kim W."/>
            <person name="Song I."/>
            <person name="Jeong J.-H."/>
            <person name="Kim D."/>
            <person name="Kim S."/>
            <person name="Ryu S."/>
            <person name="Song J.Y."/>
            <person name="Lee S.K."/>
        </authorList>
    </citation>
    <scope>NUCLEOTIDE SEQUENCE [LARGE SCALE GENOMIC DNA]</scope>
    <source>
        <tissue evidence="1">Muscle</tissue>
    </source>
</reference>
<organism evidence="1 2">
    <name type="scientific">Liparis tanakae</name>
    <name type="common">Tanaka's snailfish</name>
    <dbReference type="NCBI Taxonomy" id="230148"/>
    <lineage>
        <taxon>Eukaryota</taxon>
        <taxon>Metazoa</taxon>
        <taxon>Chordata</taxon>
        <taxon>Craniata</taxon>
        <taxon>Vertebrata</taxon>
        <taxon>Euteleostomi</taxon>
        <taxon>Actinopterygii</taxon>
        <taxon>Neopterygii</taxon>
        <taxon>Teleostei</taxon>
        <taxon>Neoteleostei</taxon>
        <taxon>Acanthomorphata</taxon>
        <taxon>Eupercaria</taxon>
        <taxon>Perciformes</taxon>
        <taxon>Cottioidei</taxon>
        <taxon>Cottales</taxon>
        <taxon>Liparidae</taxon>
        <taxon>Liparis</taxon>
    </lineage>
</organism>
<keyword evidence="2" id="KW-1185">Reference proteome</keyword>
<proteinExistence type="predicted"/>